<evidence type="ECO:0000256" key="4">
    <source>
        <dbReference type="ARBA" id="ARBA00022490"/>
    </source>
</evidence>
<dbReference type="CDD" id="cd14342">
    <property type="entry name" value="UBA_TAP-C"/>
    <property type="match status" value="1"/>
</dbReference>
<dbReference type="STRING" id="913774.A0A0C3HR34"/>
<dbReference type="GO" id="GO:0016973">
    <property type="term" value="P:poly(A)+ mRNA export from nucleus"/>
    <property type="evidence" value="ECO:0007669"/>
    <property type="project" value="TreeGrafter"/>
</dbReference>
<dbReference type="PROSITE" id="PS50177">
    <property type="entry name" value="NTF2_DOMAIN"/>
    <property type="match status" value="1"/>
</dbReference>
<dbReference type="AlphaFoldDB" id="A0A0C3HR34"/>
<evidence type="ECO:0000256" key="11">
    <source>
        <dbReference type="SAM" id="MobiDB-lite"/>
    </source>
</evidence>
<dbReference type="PANTHER" id="PTHR10662:SF22">
    <property type="entry name" value="NUCLEAR RNA EXPORT FACTOR 1"/>
    <property type="match status" value="1"/>
</dbReference>
<dbReference type="InterPro" id="IPR032675">
    <property type="entry name" value="LRR_dom_sf"/>
</dbReference>
<dbReference type="SUPFAM" id="SSF46934">
    <property type="entry name" value="UBA-like"/>
    <property type="match status" value="1"/>
</dbReference>
<dbReference type="Pfam" id="PF22602">
    <property type="entry name" value="NXF_NTF2"/>
    <property type="match status" value="1"/>
</dbReference>
<dbReference type="FunFam" id="3.80.10.10:FF:000296">
    <property type="entry name" value="mRNA export factor MEX67"/>
    <property type="match status" value="1"/>
</dbReference>
<keyword evidence="5" id="KW-0433">Leucine-rich repeat</keyword>
<keyword evidence="8" id="KW-0539">Nucleus</keyword>
<evidence type="ECO:0000256" key="7">
    <source>
        <dbReference type="ARBA" id="ARBA00022816"/>
    </source>
</evidence>
<evidence type="ECO:0000259" key="12">
    <source>
        <dbReference type="PROSITE" id="PS50177"/>
    </source>
</evidence>
<comment type="similarity">
    <text evidence="2">Belongs to the NXF family.</text>
</comment>
<dbReference type="InParanoid" id="A0A0C3HR34"/>
<comment type="function">
    <text evidence="9">Involved in the export of mRNA from the nucleus to the cytoplasm.</text>
</comment>
<dbReference type="Gene3D" id="3.10.450.50">
    <property type="match status" value="1"/>
</dbReference>
<dbReference type="Pfam" id="PF24048">
    <property type="entry name" value="LRR_NXF1-5"/>
    <property type="match status" value="1"/>
</dbReference>
<dbReference type="PROSITE" id="PS51450">
    <property type="entry name" value="LRR"/>
    <property type="match status" value="1"/>
</dbReference>
<reference evidence="14 15" key="1">
    <citation type="submission" date="2014-04" db="EMBL/GenBank/DDBJ databases">
        <authorList>
            <consortium name="DOE Joint Genome Institute"/>
            <person name="Kuo A."/>
            <person name="Martino E."/>
            <person name="Perotto S."/>
            <person name="Kohler A."/>
            <person name="Nagy L.G."/>
            <person name="Floudas D."/>
            <person name="Copeland A."/>
            <person name="Barry K.W."/>
            <person name="Cichocki N."/>
            <person name="Veneault-Fourrey C."/>
            <person name="LaButti K."/>
            <person name="Lindquist E.A."/>
            <person name="Lipzen A."/>
            <person name="Lundell T."/>
            <person name="Morin E."/>
            <person name="Murat C."/>
            <person name="Sun H."/>
            <person name="Tunlid A."/>
            <person name="Henrissat B."/>
            <person name="Grigoriev I.V."/>
            <person name="Hibbett D.S."/>
            <person name="Martin F."/>
            <person name="Nordberg H.P."/>
            <person name="Cantor M.N."/>
            <person name="Hua S.X."/>
        </authorList>
    </citation>
    <scope>NUCLEOTIDE SEQUENCE [LARGE SCALE GENOMIC DNA]</scope>
    <source>
        <strain evidence="14 15">Zn</strain>
    </source>
</reference>
<evidence type="ECO:0000256" key="8">
    <source>
        <dbReference type="ARBA" id="ARBA00023242"/>
    </source>
</evidence>
<feature type="domain" description="TAP-C" evidence="13">
    <location>
        <begin position="611"/>
        <end position="665"/>
    </location>
</feature>
<dbReference type="SUPFAM" id="SSF54427">
    <property type="entry name" value="NTF2-like"/>
    <property type="match status" value="1"/>
</dbReference>
<evidence type="ECO:0000256" key="10">
    <source>
        <dbReference type="ARBA" id="ARBA00069694"/>
    </source>
</evidence>
<gene>
    <name evidence="14" type="ORF">OIDMADRAFT_115402</name>
</gene>
<evidence type="ECO:0000256" key="1">
    <source>
        <dbReference type="ARBA" id="ARBA00004123"/>
    </source>
</evidence>
<dbReference type="Gene3D" id="1.10.8.10">
    <property type="entry name" value="DNA helicase RuvA subunit, C-terminal domain"/>
    <property type="match status" value="1"/>
</dbReference>
<keyword evidence="4" id="KW-0963">Cytoplasm</keyword>
<feature type="domain" description="NTF2" evidence="12">
    <location>
        <begin position="409"/>
        <end position="583"/>
    </location>
</feature>
<accession>A0A0C3HR34</accession>
<evidence type="ECO:0000313" key="14">
    <source>
        <dbReference type="EMBL" id="KIN04712.1"/>
    </source>
</evidence>
<evidence type="ECO:0000313" key="15">
    <source>
        <dbReference type="Proteomes" id="UP000054321"/>
    </source>
</evidence>
<dbReference type="PROSITE" id="PS51281">
    <property type="entry name" value="TAP_C"/>
    <property type="match status" value="1"/>
</dbReference>
<evidence type="ECO:0000259" key="13">
    <source>
        <dbReference type="PROSITE" id="PS51281"/>
    </source>
</evidence>
<keyword evidence="6" id="KW-0677">Repeat</keyword>
<evidence type="ECO:0000256" key="6">
    <source>
        <dbReference type="ARBA" id="ARBA00022737"/>
    </source>
</evidence>
<dbReference type="InterPro" id="IPR030217">
    <property type="entry name" value="NXF_fam"/>
</dbReference>
<dbReference type="SMART" id="SM00804">
    <property type="entry name" value="TAP_C"/>
    <property type="match status" value="1"/>
</dbReference>
<evidence type="ECO:0000256" key="5">
    <source>
        <dbReference type="ARBA" id="ARBA00022614"/>
    </source>
</evidence>
<keyword evidence="15" id="KW-1185">Reference proteome</keyword>
<comment type="subcellular location">
    <subcellularLocation>
        <location evidence="1">Nucleus</location>
    </subcellularLocation>
</comment>
<dbReference type="PANTHER" id="PTHR10662">
    <property type="entry name" value="NUCLEAR RNA EXPORT FACTOR"/>
    <property type="match status" value="1"/>
</dbReference>
<dbReference type="InterPro" id="IPR001611">
    <property type="entry name" value="Leu-rich_rpt"/>
</dbReference>
<dbReference type="Pfam" id="PF03943">
    <property type="entry name" value="TAP_C"/>
    <property type="match status" value="1"/>
</dbReference>
<proteinExistence type="inferred from homology"/>
<evidence type="ECO:0000256" key="3">
    <source>
        <dbReference type="ARBA" id="ARBA00022448"/>
    </source>
</evidence>
<dbReference type="SUPFAM" id="SSF52058">
    <property type="entry name" value="L domain-like"/>
    <property type="match status" value="1"/>
</dbReference>
<dbReference type="EMBL" id="KN832872">
    <property type="protein sequence ID" value="KIN04712.1"/>
    <property type="molecule type" value="Genomic_DNA"/>
</dbReference>
<dbReference type="InterPro" id="IPR018222">
    <property type="entry name" value="Nuclear_transport_factor_2_euk"/>
</dbReference>
<dbReference type="FunCoup" id="A0A0C3HR34">
    <property type="interactions" value="480"/>
</dbReference>
<sequence>MIQRSTAPPRGPRSGPSGAQGGGRGGIQKRRGGGPVRVDKDGDLDMDGSGRGKSGKGRLESPTPTRPQRPQPPGRGRASTPRAGNLGTQKAQQAILRGLGAKQANVLDSRVSTGGTTLQVDGLKSSKAASNPDGGLDSLLGFLERKAAALDSGSNRTVRIKKSHIKGDSVIITASPEDIEQIAKLNSFVFAGSSLTIKPCESASPPHGPKEDKNVVSQTAQETKEKFRAILAARYDGNLKLLNLSALAQDTELLQMGFGAFDEKTTSKLFPALMVVADQLFKSWQEKRDAIVSVSLANNGLSDVAAVTSLAQTFPDIKNLDLSSNNIKDLKSISAWRWKFRNLETLVLANNPVETQAPNFNVEIMKWYPKLQNLNYVQVRTPEEVAATIEAVNTPIPISGPDFRDVSQVGENFIRQFVALYDTDRGAFLSSFYDAESVFSLAVNMHAPRSREHTAPVPSWDTYTKHSRNLTKLTYAGPRLNRRYKGVQAIQPVWAELPSTRHPDLGTEAAKYIIECHPLPGLADPSGQNPGGVDGLIITMHGEFEEQKIATEKALRSFSRTFILGPGAPSGPPIRVVCDMLTLRAWTPLAMPSQSAPHPAQVTPAIGVEQQQKEVVARQLMEKTGMTMEYAVMCLEQTAWELPQAFEAFQQNKVLTYIHHSYVKLMKTANKTHRTNYPPMHSFQGPLYKMYELICSRSQDTKSLANIQ</sequence>
<protein>
    <recommendedName>
        <fullName evidence="10">mRNA export factor MEX67</fullName>
    </recommendedName>
</protein>
<organism evidence="14 15">
    <name type="scientific">Oidiodendron maius (strain Zn)</name>
    <dbReference type="NCBI Taxonomy" id="913774"/>
    <lineage>
        <taxon>Eukaryota</taxon>
        <taxon>Fungi</taxon>
        <taxon>Dikarya</taxon>
        <taxon>Ascomycota</taxon>
        <taxon>Pezizomycotina</taxon>
        <taxon>Leotiomycetes</taxon>
        <taxon>Leotiomycetes incertae sedis</taxon>
        <taxon>Myxotrichaceae</taxon>
        <taxon>Oidiodendron</taxon>
    </lineage>
</organism>
<dbReference type="Proteomes" id="UP000054321">
    <property type="component" value="Unassembled WGS sequence"/>
</dbReference>
<evidence type="ECO:0000256" key="9">
    <source>
        <dbReference type="ARBA" id="ARBA00055253"/>
    </source>
</evidence>
<evidence type="ECO:0000256" key="2">
    <source>
        <dbReference type="ARBA" id="ARBA00009285"/>
    </source>
</evidence>
<dbReference type="HOGENOM" id="CLU_024991_1_0_1"/>
<dbReference type="GO" id="GO:0005634">
    <property type="term" value="C:nucleus"/>
    <property type="evidence" value="ECO:0007669"/>
    <property type="project" value="UniProtKB-SubCell"/>
</dbReference>
<keyword evidence="7" id="KW-0509">mRNA transport</keyword>
<dbReference type="InterPro" id="IPR032710">
    <property type="entry name" value="NTF2-like_dom_sf"/>
</dbReference>
<name>A0A0C3HR34_OIDMZ</name>
<dbReference type="InterPro" id="IPR002075">
    <property type="entry name" value="NTF2_dom"/>
</dbReference>
<dbReference type="OrthoDB" id="25872at2759"/>
<feature type="compositionally biased region" description="Pro residues" evidence="11">
    <location>
        <begin position="64"/>
        <end position="73"/>
    </location>
</feature>
<dbReference type="InterPro" id="IPR009060">
    <property type="entry name" value="UBA-like_sf"/>
</dbReference>
<dbReference type="FunFam" id="3.10.450.50:FF:000013">
    <property type="entry name" value="mRNA export factor mex67"/>
    <property type="match status" value="1"/>
</dbReference>
<dbReference type="GO" id="GO:0003723">
    <property type="term" value="F:RNA binding"/>
    <property type="evidence" value="ECO:0007669"/>
    <property type="project" value="TreeGrafter"/>
</dbReference>
<dbReference type="Gene3D" id="3.80.10.10">
    <property type="entry name" value="Ribonuclease Inhibitor"/>
    <property type="match status" value="1"/>
</dbReference>
<dbReference type="InterPro" id="IPR057125">
    <property type="entry name" value="NXF1/2/3/5-like_LRR"/>
</dbReference>
<feature type="region of interest" description="Disordered" evidence="11">
    <location>
        <begin position="1"/>
        <end position="89"/>
    </location>
</feature>
<dbReference type="InterPro" id="IPR005637">
    <property type="entry name" value="TAP_C_dom"/>
</dbReference>
<keyword evidence="3" id="KW-0813">Transport</keyword>
<reference evidence="15" key="2">
    <citation type="submission" date="2015-01" db="EMBL/GenBank/DDBJ databases">
        <title>Evolutionary Origins and Diversification of the Mycorrhizal Mutualists.</title>
        <authorList>
            <consortium name="DOE Joint Genome Institute"/>
            <consortium name="Mycorrhizal Genomics Consortium"/>
            <person name="Kohler A."/>
            <person name="Kuo A."/>
            <person name="Nagy L.G."/>
            <person name="Floudas D."/>
            <person name="Copeland A."/>
            <person name="Barry K.W."/>
            <person name="Cichocki N."/>
            <person name="Veneault-Fourrey C."/>
            <person name="LaButti K."/>
            <person name="Lindquist E.A."/>
            <person name="Lipzen A."/>
            <person name="Lundell T."/>
            <person name="Morin E."/>
            <person name="Murat C."/>
            <person name="Riley R."/>
            <person name="Ohm R."/>
            <person name="Sun H."/>
            <person name="Tunlid A."/>
            <person name="Henrissat B."/>
            <person name="Grigoriev I.V."/>
            <person name="Hibbett D.S."/>
            <person name="Martin F."/>
        </authorList>
    </citation>
    <scope>NUCLEOTIDE SEQUENCE [LARGE SCALE GENOMIC DNA]</scope>
    <source>
        <strain evidence="15">Zn</strain>
    </source>
</reference>